<dbReference type="InterPro" id="IPR027417">
    <property type="entry name" value="P-loop_NTPase"/>
</dbReference>
<evidence type="ECO:0000256" key="6">
    <source>
        <dbReference type="HAMAP-Rule" id="MF_00944"/>
    </source>
</evidence>
<evidence type="ECO:0000256" key="4">
    <source>
        <dbReference type="ARBA" id="ARBA00022840"/>
    </source>
</evidence>
<evidence type="ECO:0000256" key="1">
    <source>
        <dbReference type="ARBA" id="ARBA00001946"/>
    </source>
</evidence>
<dbReference type="NCBIfam" id="TIGR00092">
    <property type="entry name" value="redox-regulated ATPase YchF"/>
    <property type="match status" value="1"/>
</dbReference>
<keyword evidence="5" id="KW-0460">Magnesium</keyword>
<dbReference type="GO" id="GO:0005525">
    <property type="term" value="F:GTP binding"/>
    <property type="evidence" value="ECO:0007669"/>
    <property type="project" value="InterPro"/>
</dbReference>
<dbReference type="GO" id="GO:0005737">
    <property type="term" value="C:cytoplasm"/>
    <property type="evidence" value="ECO:0007669"/>
    <property type="project" value="TreeGrafter"/>
</dbReference>
<dbReference type="STRING" id="1194090.SAMN05443144_1096"/>
<evidence type="ECO:0000259" key="9">
    <source>
        <dbReference type="PROSITE" id="PS51880"/>
    </source>
</evidence>
<dbReference type="OrthoDB" id="9807318at2"/>
<keyword evidence="11" id="KW-1185">Reference proteome</keyword>
<dbReference type="Proteomes" id="UP000184041">
    <property type="component" value="Unassembled WGS sequence"/>
</dbReference>
<evidence type="ECO:0000313" key="10">
    <source>
        <dbReference type="EMBL" id="SHF46654.1"/>
    </source>
</evidence>
<keyword evidence="2" id="KW-0479">Metal-binding</keyword>
<evidence type="ECO:0000256" key="5">
    <source>
        <dbReference type="ARBA" id="ARBA00022842"/>
    </source>
</evidence>
<dbReference type="InterPro" id="IPR031167">
    <property type="entry name" value="G_OBG"/>
</dbReference>
<dbReference type="PROSITE" id="PS51710">
    <property type="entry name" value="G_OBG"/>
    <property type="match status" value="1"/>
</dbReference>
<reference evidence="10 11" key="1">
    <citation type="submission" date="2016-11" db="EMBL/GenBank/DDBJ databases">
        <authorList>
            <person name="Jaros S."/>
            <person name="Januszkiewicz K."/>
            <person name="Wedrychowicz H."/>
        </authorList>
    </citation>
    <scope>NUCLEOTIDE SEQUENCE [LARGE SCALE GENOMIC DNA]</scope>
    <source>
        <strain evidence="10 11">DSM 21986</strain>
    </source>
</reference>
<dbReference type="InterPro" id="IPR004396">
    <property type="entry name" value="ATPase_YchF/OLA1"/>
</dbReference>
<comment type="cofactor">
    <cofactor evidence="1">
        <name>Mg(2+)</name>
        <dbReference type="ChEBI" id="CHEBI:18420"/>
    </cofactor>
</comment>
<dbReference type="SUPFAM" id="SSF52540">
    <property type="entry name" value="P-loop containing nucleoside triphosphate hydrolases"/>
    <property type="match status" value="1"/>
</dbReference>
<feature type="domain" description="TGS" evidence="9">
    <location>
        <begin position="279"/>
        <end position="362"/>
    </location>
</feature>
<dbReference type="AlphaFoldDB" id="A0A1M5BVS2"/>
<dbReference type="Pfam" id="PF01926">
    <property type="entry name" value="MMR_HSR1"/>
    <property type="match status" value="1"/>
</dbReference>
<accession>A0A1M5BVS2</accession>
<dbReference type="RefSeq" id="WP_073062970.1">
    <property type="nucleotide sequence ID" value="NZ_FQUS01000009.1"/>
</dbReference>
<dbReference type="InterPro" id="IPR012675">
    <property type="entry name" value="Beta-grasp_dom_sf"/>
</dbReference>
<dbReference type="FunFam" id="3.10.20.30:FF:000001">
    <property type="entry name" value="Ribosome-binding ATPase YchF"/>
    <property type="match status" value="1"/>
</dbReference>
<keyword evidence="4 6" id="KW-0067">ATP-binding</keyword>
<dbReference type="InterPro" id="IPR023192">
    <property type="entry name" value="TGS-like_dom_sf"/>
</dbReference>
<evidence type="ECO:0000256" key="7">
    <source>
        <dbReference type="SAM" id="Coils"/>
    </source>
</evidence>
<dbReference type="GO" id="GO:0046872">
    <property type="term" value="F:metal ion binding"/>
    <property type="evidence" value="ECO:0007669"/>
    <property type="project" value="UniProtKB-KW"/>
</dbReference>
<dbReference type="Gene3D" id="3.10.20.30">
    <property type="match status" value="1"/>
</dbReference>
<dbReference type="SUPFAM" id="SSF81271">
    <property type="entry name" value="TGS-like"/>
    <property type="match status" value="1"/>
</dbReference>
<gene>
    <name evidence="6" type="primary">ychF</name>
    <name evidence="10" type="ORF">SAMN05443144_1096</name>
</gene>
<organism evidence="10 11">
    <name type="scientific">Fodinibius roseus</name>
    <dbReference type="NCBI Taxonomy" id="1194090"/>
    <lineage>
        <taxon>Bacteria</taxon>
        <taxon>Pseudomonadati</taxon>
        <taxon>Balneolota</taxon>
        <taxon>Balneolia</taxon>
        <taxon>Balneolales</taxon>
        <taxon>Balneolaceae</taxon>
        <taxon>Fodinibius</taxon>
    </lineage>
</organism>
<comment type="function">
    <text evidence="6">ATPase that binds to both the 70S ribosome and the 50S ribosomal subunit in a nucleotide-independent manner.</text>
</comment>
<dbReference type="Pfam" id="PF06071">
    <property type="entry name" value="YchF-GTPase_C"/>
    <property type="match status" value="1"/>
</dbReference>
<dbReference type="PROSITE" id="PS51880">
    <property type="entry name" value="TGS"/>
    <property type="match status" value="1"/>
</dbReference>
<feature type="coiled-coil region" evidence="7">
    <location>
        <begin position="130"/>
        <end position="157"/>
    </location>
</feature>
<name>A0A1M5BVS2_9BACT</name>
<dbReference type="EMBL" id="FQUS01000009">
    <property type="protein sequence ID" value="SHF46654.1"/>
    <property type="molecule type" value="Genomic_DNA"/>
</dbReference>
<dbReference type="InterPro" id="IPR041706">
    <property type="entry name" value="YchF_N"/>
</dbReference>
<dbReference type="PRINTS" id="PR00326">
    <property type="entry name" value="GTP1OBG"/>
</dbReference>
<proteinExistence type="inferred from homology"/>
<dbReference type="CDD" id="cd01900">
    <property type="entry name" value="YchF"/>
    <property type="match status" value="1"/>
</dbReference>
<dbReference type="Gene3D" id="1.10.150.300">
    <property type="entry name" value="TGS-like domain"/>
    <property type="match status" value="1"/>
</dbReference>
<dbReference type="InterPro" id="IPR012676">
    <property type="entry name" value="TGS-like"/>
</dbReference>
<keyword evidence="7" id="KW-0175">Coiled coil</keyword>
<comment type="similarity">
    <text evidence="6">Belongs to the TRAFAC class OBG-HflX-like GTPase superfamily. OBG GTPase family. YchF/OLA1 subfamily.</text>
</comment>
<dbReference type="InterPro" id="IPR006073">
    <property type="entry name" value="GTP-bd"/>
</dbReference>
<dbReference type="HAMAP" id="MF_00944">
    <property type="entry name" value="YchF_OLA1_ATPase"/>
    <property type="match status" value="1"/>
</dbReference>
<dbReference type="FunFam" id="1.10.150.300:FF:000001">
    <property type="entry name" value="Ribosome-binding ATPase YchF"/>
    <property type="match status" value="1"/>
</dbReference>
<sequence>MSLRCGIVGLPNVGKSTLFNALSDAGADAANFPFCTIDPNVGVVPVPDERLDTLFEIVGSKEKLPTSVEFVDIAGLVKGASEGKGKGNAFLSHIREVDLIVHVVRCFDDENVVHVEGDVNPTRDVHIIEDELILKDLESVEKRVESLKKEAKSGEKKVIQKLEIVQELKEHLENGHAARTFEADEEKQKAYRELSLLSDKPVLYACNVSEEDLDGGNKWVEEVRGIADRFDDEVVTFCAKIEEEIAQLDESEKQMFLEELGVESAGLERLIRAAYKELGLITYFTVGPKETRAWTVREGATAPEAAGVIHSDFERGFIRAETVSYETYKELGSEKAVKNAGEMRQEGKDYIVQDGDVMLFRFNV</sequence>
<evidence type="ECO:0000313" key="11">
    <source>
        <dbReference type="Proteomes" id="UP000184041"/>
    </source>
</evidence>
<dbReference type="GO" id="GO:0043023">
    <property type="term" value="F:ribosomal large subunit binding"/>
    <property type="evidence" value="ECO:0007669"/>
    <property type="project" value="UniProtKB-UniRule"/>
</dbReference>
<dbReference type="CDD" id="cd04867">
    <property type="entry name" value="TGS_YchF_OLA1"/>
    <property type="match status" value="1"/>
</dbReference>
<evidence type="ECO:0000259" key="8">
    <source>
        <dbReference type="PROSITE" id="PS51710"/>
    </source>
</evidence>
<evidence type="ECO:0000256" key="3">
    <source>
        <dbReference type="ARBA" id="ARBA00022741"/>
    </source>
</evidence>
<feature type="domain" description="OBG-type G" evidence="8">
    <location>
        <begin position="3"/>
        <end position="257"/>
    </location>
</feature>
<dbReference type="InterPro" id="IPR004095">
    <property type="entry name" value="TGS"/>
</dbReference>
<dbReference type="GO" id="GO:0005524">
    <property type="term" value="F:ATP binding"/>
    <property type="evidence" value="ECO:0007669"/>
    <property type="project" value="UniProtKB-UniRule"/>
</dbReference>
<protein>
    <recommendedName>
        <fullName evidence="6">Ribosome-binding ATPase YchF</fullName>
    </recommendedName>
</protein>
<dbReference type="Gene3D" id="3.40.50.300">
    <property type="entry name" value="P-loop containing nucleotide triphosphate hydrolases"/>
    <property type="match status" value="1"/>
</dbReference>
<dbReference type="InterPro" id="IPR013029">
    <property type="entry name" value="YchF_C"/>
</dbReference>
<dbReference type="PANTHER" id="PTHR23305">
    <property type="entry name" value="OBG GTPASE FAMILY"/>
    <property type="match status" value="1"/>
</dbReference>
<feature type="binding site" evidence="6">
    <location>
        <begin position="12"/>
        <end position="17"/>
    </location>
    <ligand>
        <name>ATP</name>
        <dbReference type="ChEBI" id="CHEBI:30616"/>
    </ligand>
</feature>
<dbReference type="GO" id="GO:0016887">
    <property type="term" value="F:ATP hydrolysis activity"/>
    <property type="evidence" value="ECO:0007669"/>
    <property type="project" value="UniProtKB-UniRule"/>
</dbReference>
<evidence type="ECO:0000256" key="2">
    <source>
        <dbReference type="ARBA" id="ARBA00022723"/>
    </source>
</evidence>
<dbReference type="PANTHER" id="PTHR23305:SF18">
    <property type="entry name" value="OBG-TYPE G DOMAIN-CONTAINING PROTEIN"/>
    <property type="match status" value="1"/>
</dbReference>
<dbReference type="PIRSF" id="PIRSF006641">
    <property type="entry name" value="CHP00092"/>
    <property type="match status" value="1"/>
</dbReference>
<keyword evidence="3 6" id="KW-0547">Nucleotide-binding</keyword>